<dbReference type="SMART" id="SM00487">
    <property type="entry name" value="DEXDc"/>
    <property type="match status" value="1"/>
</dbReference>
<evidence type="ECO:0000256" key="3">
    <source>
        <dbReference type="ARBA" id="ARBA00022741"/>
    </source>
</evidence>
<dbReference type="PANTHER" id="PTHR11472">
    <property type="entry name" value="DNA REPAIR DEAD HELICASE RAD3/XP-D SUBFAMILY MEMBER"/>
    <property type="match status" value="1"/>
</dbReference>
<dbReference type="SUPFAM" id="SSF52540">
    <property type="entry name" value="P-loop containing nucleoside triphosphate hydrolases"/>
    <property type="match status" value="2"/>
</dbReference>
<gene>
    <name evidence="8 9 11" type="primary">dinG</name>
    <name evidence="11" type="ORF">GJU41_17370</name>
</gene>
<dbReference type="InterPro" id="IPR006310">
    <property type="entry name" value="DinG"/>
</dbReference>
<comment type="similarity">
    <text evidence="8 9">Belongs to the helicase family. DinG subfamily. Type 2 sub-subfamily.</text>
</comment>
<dbReference type="Gene3D" id="3.40.50.300">
    <property type="entry name" value="P-loop containing nucleotide triphosphate hydrolases"/>
    <property type="match status" value="2"/>
</dbReference>
<dbReference type="GO" id="GO:0003677">
    <property type="term" value="F:DNA binding"/>
    <property type="evidence" value="ECO:0007669"/>
    <property type="project" value="InterPro"/>
</dbReference>
<accession>A0A6I2MFB3</accession>
<dbReference type="Pfam" id="PF13307">
    <property type="entry name" value="Helicase_C_2"/>
    <property type="match status" value="1"/>
</dbReference>
<dbReference type="EC" id="3.1.-.-" evidence="8 9"/>
<dbReference type="InterPro" id="IPR012337">
    <property type="entry name" value="RNaseH-like_sf"/>
</dbReference>
<dbReference type="InterPro" id="IPR006555">
    <property type="entry name" value="ATP-dep_Helicase_C"/>
</dbReference>
<dbReference type="InterPro" id="IPR027417">
    <property type="entry name" value="P-loop_NTPase"/>
</dbReference>
<dbReference type="GO" id="GO:0008408">
    <property type="term" value="F:3'-5' exonuclease activity"/>
    <property type="evidence" value="ECO:0007669"/>
    <property type="project" value="UniProtKB-UniRule"/>
</dbReference>
<dbReference type="NCBIfam" id="NF005981">
    <property type="entry name" value="PRK08074.1"/>
    <property type="match status" value="1"/>
</dbReference>
<keyword evidence="4 8" id="KW-0378">Hydrolase</keyword>
<dbReference type="GO" id="GO:0006260">
    <property type="term" value="P:DNA replication"/>
    <property type="evidence" value="ECO:0007669"/>
    <property type="project" value="InterPro"/>
</dbReference>
<keyword evidence="5 8" id="KW-0269">Exonuclease</keyword>
<evidence type="ECO:0000313" key="11">
    <source>
        <dbReference type="EMBL" id="MRX55736.1"/>
    </source>
</evidence>
<dbReference type="PROSITE" id="PS51193">
    <property type="entry name" value="HELICASE_ATP_BIND_2"/>
    <property type="match status" value="1"/>
</dbReference>
<comment type="caution">
    <text evidence="11">The sequence shown here is derived from an EMBL/GenBank/DDBJ whole genome shotgun (WGS) entry which is preliminary data.</text>
</comment>
<protein>
    <recommendedName>
        <fullName evidence="8 9">3'-5' exonuclease DinG</fullName>
        <ecNumber evidence="8 9">3.1.-.-</ecNumber>
    </recommendedName>
</protein>
<keyword evidence="11" id="KW-0347">Helicase</keyword>
<dbReference type="GO" id="GO:0016818">
    <property type="term" value="F:hydrolase activity, acting on acid anhydrides, in phosphorus-containing anhydrides"/>
    <property type="evidence" value="ECO:0007669"/>
    <property type="project" value="InterPro"/>
</dbReference>
<evidence type="ECO:0000256" key="6">
    <source>
        <dbReference type="ARBA" id="ARBA00022840"/>
    </source>
</evidence>
<comment type="function">
    <text evidence="8 9">3'-5' exonuclease.</text>
</comment>
<dbReference type="FunFam" id="3.30.420.10:FF:000045">
    <property type="entry name" value="3'-5' exonuclease DinG"/>
    <property type="match status" value="1"/>
</dbReference>
<dbReference type="InterPro" id="IPR036397">
    <property type="entry name" value="RNaseH_sf"/>
</dbReference>
<dbReference type="GO" id="GO:0003887">
    <property type="term" value="F:DNA-directed DNA polymerase activity"/>
    <property type="evidence" value="ECO:0007669"/>
    <property type="project" value="InterPro"/>
</dbReference>
<evidence type="ECO:0000256" key="5">
    <source>
        <dbReference type="ARBA" id="ARBA00022839"/>
    </source>
</evidence>
<dbReference type="InterPro" id="IPR045028">
    <property type="entry name" value="DinG/Rad3-like"/>
</dbReference>
<evidence type="ECO:0000256" key="7">
    <source>
        <dbReference type="ARBA" id="ARBA00048954"/>
    </source>
</evidence>
<dbReference type="InterPro" id="IPR006054">
    <property type="entry name" value="DnaQ"/>
</dbReference>
<comment type="catalytic activity">
    <reaction evidence="7">
        <text>ATP + H2O = ADP + phosphate + H(+)</text>
        <dbReference type="Rhea" id="RHEA:13065"/>
        <dbReference type="ChEBI" id="CHEBI:15377"/>
        <dbReference type="ChEBI" id="CHEBI:15378"/>
        <dbReference type="ChEBI" id="CHEBI:30616"/>
        <dbReference type="ChEBI" id="CHEBI:43474"/>
        <dbReference type="ChEBI" id="CHEBI:456216"/>
        <dbReference type="EC" id="5.6.2.3"/>
    </reaction>
</comment>
<dbReference type="Proteomes" id="UP000441585">
    <property type="component" value="Unassembled WGS sequence"/>
</dbReference>
<proteinExistence type="inferred from homology"/>
<evidence type="ECO:0000256" key="9">
    <source>
        <dbReference type="RuleBase" id="RU364106"/>
    </source>
</evidence>
<dbReference type="Pfam" id="PF00270">
    <property type="entry name" value="DEAD"/>
    <property type="match status" value="1"/>
</dbReference>
<evidence type="ECO:0000313" key="12">
    <source>
        <dbReference type="Proteomes" id="UP000441585"/>
    </source>
</evidence>
<organism evidence="11 12">
    <name type="scientific">Metabacillus idriensis</name>
    <dbReference type="NCBI Taxonomy" id="324768"/>
    <lineage>
        <taxon>Bacteria</taxon>
        <taxon>Bacillati</taxon>
        <taxon>Bacillota</taxon>
        <taxon>Bacilli</taxon>
        <taxon>Bacillales</taxon>
        <taxon>Bacillaceae</taxon>
        <taxon>Metabacillus</taxon>
    </lineage>
</organism>
<dbReference type="InterPro" id="IPR014001">
    <property type="entry name" value="Helicase_ATP-bd"/>
</dbReference>
<dbReference type="PANTHER" id="PTHR11472:SF34">
    <property type="entry name" value="REGULATOR OF TELOMERE ELONGATION HELICASE 1"/>
    <property type="match status" value="1"/>
</dbReference>
<dbReference type="HAMAP" id="MF_02206">
    <property type="entry name" value="DinG_exonucl"/>
    <property type="match status" value="1"/>
</dbReference>
<dbReference type="SMART" id="SM00491">
    <property type="entry name" value="HELICc2"/>
    <property type="match status" value="1"/>
</dbReference>
<feature type="domain" description="Helicase ATP-binding" evidence="10">
    <location>
        <begin position="252"/>
        <end position="514"/>
    </location>
</feature>
<dbReference type="AlphaFoldDB" id="A0A6I2MFB3"/>
<dbReference type="RefSeq" id="WP_154319163.1">
    <property type="nucleotide sequence ID" value="NZ_CAJGAA010000008.1"/>
</dbReference>
<comment type="cofactor">
    <cofactor evidence="1">
        <name>[4Fe-4S] cluster</name>
        <dbReference type="ChEBI" id="CHEBI:49883"/>
    </cofactor>
</comment>
<evidence type="ECO:0000259" key="10">
    <source>
        <dbReference type="PROSITE" id="PS51193"/>
    </source>
</evidence>
<dbReference type="Pfam" id="PF00929">
    <property type="entry name" value="RNase_T"/>
    <property type="match status" value="1"/>
</dbReference>
<dbReference type="GO" id="GO:0043139">
    <property type="term" value="F:5'-3' DNA helicase activity"/>
    <property type="evidence" value="ECO:0007669"/>
    <property type="project" value="UniProtKB-EC"/>
</dbReference>
<dbReference type="SUPFAM" id="SSF53098">
    <property type="entry name" value="Ribonuclease H-like"/>
    <property type="match status" value="1"/>
</dbReference>
<dbReference type="NCBIfam" id="TIGR01407">
    <property type="entry name" value="dinG_rel"/>
    <property type="match status" value="1"/>
</dbReference>
<dbReference type="InterPro" id="IPR013520">
    <property type="entry name" value="Ribonucl_H"/>
</dbReference>
<dbReference type="NCBIfam" id="TIGR00573">
    <property type="entry name" value="dnaq"/>
    <property type="match status" value="1"/>
</dbReference>
<evidence type="ECO:0000256" key="2">
    <source>
        <dbReference type="ARBA" id="ARBA00022722"/>
    </source>
</evidence>
<dbReference type="CDD" id="cd06127">
    <property type="entry name" value="DEDDh"/>
    <property type="match status" value="1"/>
</dbReference>
<keyword evidence="6 8" id="KW-0067">ATP-binding</keyword>
<sequence length="938" mass="107330">MKQRFVVIDVETTGNSPKKGDRIIQLAAVVIENGKVAERFSSFVNPLKPIPLFIEQLTGISNEMVKDAAPFEVIAEKVSSLLSDAYFVAHNVHFDLSFIQEELERSGMQRFTGPVLDTVELSRIVFPGADSYKLSELCEELNIKHDNPHRADSDAEVTGELFIHIFKKAACLPPVTLQALKRLSRSFISDIEDVLEDIISERLLDLKEPEHIEVFRSIAIRKQSNVIHDDQNSRISENFETFSTRLMSSDGPIAGQFEQYEMRTEQVKMMNEIHESFGSHQHALIEAGTGTGKTLAYLIPVIFYAMSEKKSILVSTYTTALQQQVMAKEFPMLRKAVNQPFHMAVLKGKSHYLCLRKFEKYLNEDDYNYDNILTKAQLLIWLTETETGDFDELNLPSGGKLLWQRLHYDEKSSNSAKNPWLSRCFYKRAYENAKQADVVITNHSLLLSSISSSSDFLDDIEEVIIDEAHHFERIACEHLGTRMHYLTLQALTNQLGNLYTDGLLRRTQHLFSINGLNDAFIEMDVIIKQLFEDNGVLFSTLHSYVLQNEKDVQTNRITHRFKHNQKQSRKWLAILEVAARVKFQLHDLMTIMNKQKEDFHKIKNEEESFILYEYFAVLDKFAAAYQDLDTLFFKEKKDAVKWIEIESRGAKNAVSVYSQPVSVSEQLADGFFAEMKSVILTSATLTVDHSFDYMIRELGLTDYYPKTLMIKSPFVYKEQAKLMIPSDFPAVQHVTLDEYTAAIAKNVSAIAKATKGKLLVLFTAYDMLKKTHQLLKADSELEDFMIMGQGGGSISKLTKNFRQFDQAILLGTSTFWEGMDFPGDELTTLIIVRLPFSPPDDPVVAAKCEQITKQGKNAFYHYSLPEAILKFKQGFGRLVRTERDKGLLFVFDKRIIEAKYGRHFIASLPPIDVHVEPMEKLHDEILRWNHKEPATDTE</sequence>
<feature type="binding site" evidence="8">
    <location>
        <begin position="287"/>
        <end position="294"/>
    </location>
    <ligand>
        <name>ATP</name>
        <dbReference type="ChEBI" id="CHEBI:30616"/>
    </ligand>
</feature>
<dbReference type="SMART" id="SM00479">
    <property type="entry name" value="EXOIII"/>
    <property type="match status" value="1"/>
</dbReference>
<dbReference type="InterPro" id="IPR014013">
    <property type="entry name" value="Helic_SF1/SF2_ATP-bd_DinG/Rad3"/>
</dbReference>
<name>A0A6I2MFB3_9BACI</name>
<keyword evidence="12" id="KW-1185">Reference proteome</keyword>
<dbReference type="EMBL" id="WKKF01000006">
    <property type="protein sequence ID" value="MRX55736.1"/>
    <property type="molecule type" value="Genomic_DNA"/>
</dbReference>
<dbReference type="InterPro" id="IPR011545">
    <property type="entry name" value="DEAD/DEAH_box_helicase_dom"/>
</dbReference>
<keyword evidence="3 8" id="KW-0547">Nucleotide-binding</keyword>
<dbReference type="GO" id="GO:0005524">
    <property type="term" value="F:ATP binding"/>
    <property type="evidence" value="ECO:0007669"/>
    <property type="project" value="UniProtKB-UniRule"/>
</dbReference>
<evidence type="ECO:0000256" key="4">
    <source>
        <dbReference type="ARBA" id="ARBA00022801"/>
    </source>
</evidence>
<evidence type="ECO:0000256" key="1">
    <source>
        <dbReference type="ARBA" id="ARBA00001966"/>
    </source>
</evidence>
<evidence type="ECO:0000256" key="8">
    <source>
        <dbReference type="HAMAP-Rule" id="MF_02206"/>
    </source>
</evidence>
<feature type="short sequence motif" description="DEAH box" evidence="8">
    <location>
        <begin position="466"/>
        <end position="469"/>
    </location>
</feature>
<reference evidence="11 12" key="1">
    <citation type="submission" date="2019-11" db="EMBL/GenBank/DDBJ databases">
        <title>Bacillus idriensis genome.</title>
        <authorList>
            <person name="Konopka E.N."/>
            <person name="Newman J.D."/>
        </authorList>
    </citation>
    <scope>NUCLEOTIDE SEQUENCE [LARGE SCALE GENOMIC DNA]</scope>
    <source>
        <strain evidence="11 12">DSM 19097</strain>
    </source>
</reference>
<keyword evidence="2 8" id="KW-0540">Nuclease</keyword>
<dbReference type="Gene3D" id="3.30.420.10">
    <property type="entry name" value="Ribonuclease H-like superfamily/Ribonuclease H"/>
    <property type="match status" value="1"/>
</dbReference>